<dbReference type="RefSeq" id="WP_052546089.1">
    <property type="nucleotide sequence ID" value="NZ_JMCC02000002.1"/>
</dbReference>
<evidence type="ECO:0000313" key="2">
    <source>
        <dbReference type="Proteomes" id="UP000031599"/>
    </source>
</evidence>
<evidence type="ECO:0008006" key="3">
    <source>
        <dbReference type="Google" id="ProtNLM"/>
    </source>
</evidence>
<accession>A0A0C2DID5</accession>
<reference evidence="1 2" key="1">
    <citation type="submission" date="2014-12" db="EMBL/GenBank/DDBJ databases">
        <title>Genome assembly of Enhygromyxa salina DSM 15201.</title>
        <authorList>
            <person name="Sharma G."/>
            <person name="Subramanian S."/>
        </authorList>
    </citation>
    <scope>NUCLEOTIDE SEQUENCE [LARGE SCALE GENOMIC DNA]</scope>
    <source>
        <strain evidence="1 2">DSM 15201</strain>
    </source>
</reference>
<gene>
    <name evidence="1" type="ORF">DB30_02708</name>
</gene>
<protein>
    <recommendedName>
        <fullName evidence="3">Reverse transcriptase domain-containing protein</fullName>
    </recommendedName>
</protein>
<proteinExistence type="predicted"/>
<comment type="caution">
    <text evidence="1">The sequence shown here is derived from an EMBL/GenBank/DDBJ whole genome shotgun (WGS) entry which is preliminary data.</text>
</comment>
<name>A0A0C2DID5_9BACT</name>
<organism evidence="1 2">
    <name type="scientific">Enhygromyxa salina</name>
    <dbReference type="NCBI Taxonomy" id="215803"/>
    <lineage>
        <taxon>Bacteria</taxon>
        <taxon>Pseudomonadati</taxon>
        <taxon>Myxococcota</taxon>
        <taxon>Polyangia</taxon>
        <taxon>Nannocystales</taxon>
        <taxon>Nannocystaceae</taxon>
        <taxon>Enhygromyxa</taxon>
    </lineage>
</organism>
<dbReference type="Proteomes" id="UP000031599">
    <property type="component" value="Unassembled WGS sequence"/>
</dbReference>
<sequence length="276" mass="30759">MDDYAIHGRDLETVRKGLQVLEEALSGLGLRLSSTKTRVGASAMQVFTNARLEVASGEVYGEAELAPDQANAFLKICDEILDAPWAASVRDVSFVVTRLKRHPELLDQTRWVKGVRWMPHAAEHLARLARHDASFRAALEDQLPAIIGTAWAGQAWAQVKLMGVWPSAPRPMLPLLRTHLAETIQTHPATTPTLAYLLADELPLSELRELAMCSNDWLSHRALWLCAGRAGASTSWLDKQLARFEVHSVLRAAWEARGHALFERARDEDPRERSPV</sequence>
<dbReference type="EMBL" id="JMCC02000002">
    <property type="protein sequence ID" value="KIG19427.1"/>
    <property type="molecule type" value="Genomic_DNA"/>
</dbReference>
<evidence type="ECO:0000313" key="1">
    <source>
        <dbReference type="EMBL" id="KIG19427.1"/>
    </source>
</evidence>
<dbReference type="AlphaFoldDB" id="A0A0C2DID5"/>